<feature type="transmembrane region" description="Helical" evidence="1">
    <location>
        <begin position="117"/>
        <end position="138"/>
    </location>
</feature>
<dbReference type="InterPro" id="IPR051311">
    <property type="entry name" value="DedA_domain"/>
</dbReference>
<evidence type="ECO:0000256" key="1">
    <source>
        <dbReference type="SAM" id="Phobius"/>
    </source>
</evidence>
<dbReference type="PANTHER" id="PTHR42709">
    <property type="entry name" value="ALKALINE PHOSPHATASE LIKE PROTEIN"/>
    <property type="match status" value="1"/>
</dbReference>
<dbReference type="InterPro" id="IPR032816">
    <property type="entry name" value="VTT_dom"/>
</dbReference>
<dbReference type="Proteomes" id="UP000283087">
    <property type="component" value="Unassembled WGS sequence"/>
</dbReference>
<sequence length="139" mass="15538">MANPELWGLFFSSFIASTLMPGGSEVLLGYLLTQSTIEPLELLLVASLGNSLGGILTFAMGWWVSLRWAIPQPKKRHQQRALNILRRYGVVALLLSWLPLIGDPLCLAAGWLRCSVWQSLLLIIVGKTLRYLLIIWAIH</sequence>
<feature type="transmembrane region" description="Helical" evidence="1">
    <location>
        <begin position="90"/>
        <end position="111"/>
    </location>
</feature>
<keyword evidence="4" id="KW-1185">Reference proteome</keyword>
<accession>A0A430KMR9</accession>
<reference evidence="3 4" key="1">
    <citation type="submission" date="2018-11" db="EMBL/GenBank/DDBJ databases">
        <title>The draft genome sequence of Amphritea opalescens ANRC-JH13T.</title>
        <authorList>
            <person name="Fang Z."/>
            <person name="Zhang Y."/>
            <person name="Han X."/>
        </authorList>
    </citation>
    <scope>NUCLEOTIDE SEQUENCE [LARGE SCALE GENOMIC DNA]</scope>
    <source>
        <strain evidence="3 4">ANRC-JH13</strain>
    </source>
</reference>
<name>A0A430KMR9_9GAMM</name>
<feature type="transmembrane region" description="Helical" evidence="1">
    <location>
        <begin position="52"/>
        <end position="70"/>
    </location>
</feature>
<dbReference type="RefSeq" id="WP_126159676.1">
    <property type="nucleotide sequence ID" value="NZ_RQXW01000018.1"/>
</dbReference>
<keyword evidence="1" id="KW-0472">Membrane</keyword>
<dbReference type="OrthoDB" id="9814483at2"/>
<dbReference type="AlphaFoldDB" id="A0A430KMR9"/>
<feature type="domain" description="VTT" evidence="2">
    <location>
        <begin position="35"/>
        <end position="136"/>
    </location>
</feature>
<comment type="caution">
    <text evidence="3">The sequence shown here is derived from an EMBL/GenBank/DDBJ whole genome shotgun (WGS) entry which is preliminary data.</text>
</comment>
<dbReference type="Pfam" id="PF09335">
    <property type="entry name" value="VTT_dom"/>
    <property type="match status" value="1"/>
</dbReference>
<keyword evidence="1" id="KW-0812">Transmembrane</keyword>
<gene>
    <name evidence="3" type="ORF">EH243_16040</name>
</gene>
<evidence type="ECO:0000313" key="4">
    <source>
        <dbReference type="Proteomes" id="UP000283087"/>
    </source>
</evidence>
<protein>
    <submittedName>
        <fullName evidence="3">DedA family protein</fullName>
    </submittedName>
</protein>
<keyword evidence="1" id="KW-1133">Transmembrane helix</keyword>
<evidence type="ECO:0000259" key="2">
    <source>
        <dbReference type="Pfam" id="PF09335"/>
    </source>
</evidence>
<feature type="transmembrane region" description="Helical" evidence="1">
    <location>
        <begin position="7"/>
        <end position="32"/>
    </location>
</feature>
<organism evidence="3 4">
    <name type="scientific">Amphritea opalescens</name>
    <dbReference type="NCBI Taxonomy" id="2490544"/>
    <lineage>
        <taxon>Bacteria</taxon>
        <taxon>Pseudomonadati</taxon>
        <taxon>Pseudomonadota</taxon>
        <taxon>Gammaproteobacteria</taxon>
        <taxon>Oceanospirillales</taxon>
        <taxon>Oceanospirillaceae</taxon>
        <taxon>Amphritea</taxon>
    </lineage>
</organism>
<dbReference type="PANTHER" id="PTHR42709:SF4">
    <property type="entry name" value="INNER MEMBRANE PROTEIN YQAA"/>
    <property type="match status" value="1"/>
</dbReference>
<dbReference type="GO" id="GO:0005886">
    <property type="term" value="C:plasma membrane"/>
    <property type="evidence" value="ECO:0007669"/>
    <property type="project" value="UniProtKB-ARBA"/>
</dbReference>
<evidence type="ECO:0000313" key="3">
    <source>
        <dbReference type="EMBL" id="RTE64746.1"/>
    </source>
</evidence>
<proteinExistence type="predicted"/>
<dbReference type="EMBL" id="RQXW01000018">
    <property type="protein sequence ID" value="RTE64746.1"/>
    <property type="molecule type" value="Genomic_DNA"/>
</dbReference>